<dbReference type="PANTHER" id="PTHR30388:SF4">
    <property type="entry name" value="MOLYBDENUM COFACTOR INSERTION CHAPERONE PAOD"/>
    <property type="match status" value="1"/>
</dbReference>
<dbReference type="AlphaFoldDB" id="A0A1H9JAF2"/>
<sequence>MNTPQEFAPILAALRALPREGLAMATLTRTSGSTFRRAGARMLVYADGRLLRGLSGGCPERDIALHAREALAVGQARLLRYNRQQNFDVMLEMGCGGELEVLIEPLLRRNDIAFAEAAQRCLLQRRSGVLATVFTRDAVCLPRPRHLLVGGDAFDELQDRALAGEIRARIAQLPPRSKPQVELIDGHEVLLEPLEPPLRALLVGVNASAFALARLLSQLGWAVQLIDHQPEQPRPETLAENVPYEVMSPAQLGAVEFDERSCVLVMTHNLERDLDYLRPLAIKPLRYLGALGARARVQRLREALGEIRAAFFAPAGLDIGSETPEEIALSIAAEMLAVSNGHEGGLLSRVATPIHR</sequence>
<gene>
    <name evidence="3" type="ORF">SAMN04488038_11179</name>
</gene>
<proteinExistence type="predicted"/>
<dbReference type="EMBL" id="FOFS01000011">
    <property type="protein sequence ID" value="SEQ83753.1"/>
    <property type="molecule type" value="Genomic_DNA"/>
</dbReference>
<dbReference type="Gene3D" id="3.40.50.720">
    <property type="entry name" value="NAD(P)-binding Rossmann-like Domain"/>
    <property type="match status" value="1"/>
</dbReference>
<feature type="domain" description="XdhC Rossmann" evidence="2">
    <location>
        <begin position="201"/>
        <end position="335"/>
    </location>
</feature>
<name>A0A1H9JAF2_9GAMM</name>
<dbReference type="RefSeq" id="WP_177189005.1">
    <property type="nucleotide sequence ID" value="NZ_FOFS01000011.1"/>
</dbReference>
<feature type="domain" description="XdhC- CoxI" evidence="1">
    <location>
        <begin position="20"/>
        <end position="82"/>
    </location>
</feature>
<accession>A0A1H9JAF2</accession>
<keyword evidence="4" id="KW-1185">Reference proteome</keyword>
<organism evidence="3 4">
    <name type="scientific">Solimonas aquatica</name>
    <dbReference type="NCBI Taxonomy" id="489703"/>
    <lineage>
        <taxon>Bacteria</taxon>
        <taxon>Pseudomonadati</taxon>
        <taxon>Pseudomonadota</taxon>
        <taxon>Gammaproteobacteria</taxon>
        <taxon>Nevskiales</taxon>
        <taxon>Nevskiaceae</taxon>
        <taxon>Solimonas</taxon>
    </lineage>
</organism>
<evidence type="ECO:0000313" key="3">
    <source>
        <dbReference type="EMBL" id="SEQ83753.1"/>
    </source>
</evidence>
<dbReference type="Proteomes" id="UP000199233">
    <property type="component" value="Unassembled WGS sequence"/>
</dbReference>
<evidence type="ECO:0000259" key="1">
    <source>
        <dbReference type="Pfam" id="PF02625"/>
    </source>
</evidence>
<dbReference type="InterPro" id="IPR052698">
    <property type="entry name" value="MoCofactor_Util/Proc"/>
</dbReference>
<dbReference type="STRING" id="489703.SAMN04488038_11179"/>
<evidence type="ECO:0000313" key="4">
    <source>
        <dbReference type="Proteomes" id="UP000199233"/>
    </source>
</evidence>
<evidence type="ECO:0000259" key="2">
    <source>
        <dbReference type="Pfam" id="PF13478"/>
    </source>
</evidence>
<dbReference type="PANTHER" id="PTHR30388">
    <property type="entry name" value="ALDEHYDE OXIDOREDUCTASE MOLYBDENUM COFACTOR ASSEMBLY PROTEIN"/>
    <property type="match status" value="1"/>
</dbReference>
<reference evidence="3 4" key="1">
    <citation type="submission" date="2016-10" db="EMBL/GenBank/DDBJ databases">
        <authorList>
            <person name="de Groot N.N."/>
        </authorList>
    </citation>
    <scope>NUCLEOTIDE SEQUENCE [LARGE SCALE GENOMIC DNA]</scope>
    <source>
        <strain evidence="3 4">DSM 25927</strain>
    </source>
</reference>
<dbReference type="Pfam" id="PF13478">
    <property type="entry name" value="XdhC_C"/>
    <property type="match status" value="1"/>
</dbReference>
<protein>
    <submittedName>
        <fullName evidence="3">Xanthine and CO dehydrogenase maturation factor, XdhC/CoxF family</fullName>
    </submittedName>
</protein>
<dbReference type="Pfam" id="PF02625">
    <property type="entry name" value="XdhC_CoxI"/>
    <property type="match status" value="1"/>
</dbReference>
<dbReference type="InterPro" id="IPR003777">
    <property type="entry name" value="XdhC_CoxI"/>
</dbReference>
<dbReference type="InterPro" id="IPR027051">
    <property type="entry name" value="XdhC_Rossmann_dom"/>
</dbReference>